<dbReference type="NCBIfam" id="TIGR00685">
    <property type="entry name" value="T6PP"/>
    <property type="match status" value="1"/>
</dbReference>
<comment type="caution">
    <text evidence="4">The sequence shown here is derived from an EMBL/GenBank/DDBJ whole genome shotgun (WGS) entry which is preliminary data.</text>
</comment>
<comment type="catalytic activity">
    <reaction evidence="3">
        <text>alpha,alpha-trehalose 6-phosphate + H2O = alpha,alpha-trehalose + phosphate</text>
        <dbReference type="Rhea" id="RHEA:23420"/>
        <dbReference type="ChEBI" id="CHEBI:15377"/>
        <dbReference type="ChEBI" id="CHEBI:16551"/>
        <dbReference type="ChEBI" id="CHEBI:43474"/>
        <dbReference type="ChEBI" id="CHEBI:58429"/>
        <dbReference type="EC" id="3.1.3.12"/>
    </reaction>
</comment>
<dbReference type="PANTHER" id="PTHR43768:SF3">
    <property type="entry name" value="TREHALOSE 6-PHOSPHATE PHOSPHATASE"/>
    <property type="match status" value="1"/>
</dbReference>
<dbReference type="InterPro" id="IPR044651">
    <property type="entry name" value="OTSB-like"/>
</dbReference>
<name>A0ABP6ZPG0_9ACTN</name>
<dbReference type="RefSeq" id="WP_344803549.1">
    <property type="nucleotide sequence ID" value="NZ_BAABAB010000010.1"/>
</dbReference>
<keyword evidence="5" id="KW-1185">Reference proteome</keyword>
<organism evidence="4 5">
    <name type="scientific">Microlunatus ginsengisoli</name>
    <dbReference type="NCBI Taxonomy" id="363863"/>
    <lineage>
        <taxon>Bacteria</taxon>
        <taxon>Bacillati</taxon>
        <taxon>Actinomycetota</taxon>
        <taxon>Actinomycetes</taxon>
        <taxon>Propionibacteriales</taxon>
        <taxon>Propionibacteriaceae</taxon>
        <taxon>Microlunatus</taxon>
    </lineage>
</organism>
<dbReference type="Proteomes" id="UP001501490">
    <property type="component" value="Unassembled WGS sequence"/>
</dbReference>
<dbReference type="Pfam" id="PF02358">
    <property type="entry name" value="Trehalose_PPase"/>
    <property type="match status" value="1"/>
</dbReference>
<dbReference type="InterPro" id="IPR023214">
    <property type="entry name" value="HAD_sf"/>
</dbReference>
<dbReference type="InterPro" id="IPR036412">
    <property type="entry name" value="HAD-like_sf"/>
</dbReference>
<dbReference type="Gene3D" id="3.30.70.1020">
    <property type="entry name" value="Trehalose-6-phosphate phosphatase related protein, domain 2"/>
    <property type="match status" value="1"/>
</dbReference>
<keyword evidence="1 3" id="KW-0378">Hydrolase</keyword>
<evidence type="ECO:0000313" key="4">
    <source>
        <dbReference type="EMBL" id="GAA3616254.1"/>
    </source>
</evidence>
<evidence type="ECO:0000256" key="3">
    <source>
        <dbReference type="RuleBase" id="RU361117"/>
    </source>
</evidence>
<sequence length="286" mass="30377">MSPTRPQSGVGGQAYEAILVRPSETLVAVDFDGTLAPITDDPEQAYADPVAVAALGRLGALVGQVVVITGRPARTAVRLGGFDRVQGLDRLVVLGQYGVERWDAATGEYVLPPEPEAITTVREELPGLLADLGLDRVRIENKGRAIGVHTRELRDPAALRRLEGPIRDLAERHGLHVEPGKSVLEIRAPGIDKGDALRRIVVEVGARQVVFAGDDLGDLPAFRAVEQLRTEGVDGLLICSASHEEDALTEISDLVLDGPAGVAEWLSALAARLERDRPASDGPAGN</sequence>
<comment type="pathway">
    <text evidence="3">Glycan biosynthesis; trehalose biosynthesis.</text>
</comment>
<proteinExistence type="inferred from homology"/>
<dbReference type="SUPFAM" id="SSF56784">
    <property type="entry name" value="HAD-like"/>
    <property type="match status" value="1"/>
</dbReference>
<keyword evidence="3" id="KW-0479">Metal-binding</keyword>
<protein>
    <recommendedName>
        <fullName evidence="3">Trehalose 6-phosphate phosphatase</fullName>
        <ecNumber evidence="3">3.1.3.12</ecNumber>
    </recommendedName>
</protein>
<keyword evidence="3" id="KW-0460">Magnesium</keyword>
<dbReference type="EMBL" id="BAABAB010000010">
    <property type="protein sequence ID" value="GAA3616254.1"/>
    <property type="molecule type" value="Genomic_DNA"/>
</dbReference>
<comment type="cofactor">
    <cofactor evidence="3">
        <name>Mg(2+)</name>
        <dbReference type="ChEBI" id="CHEBI:18420"/>
    </cofactor>
</comment>
<comment type="similarity">
    <text evidence="3">Belongs to the trehalose phosphatase family.</text>
</comment>
<dbReference type="EC" id="3.1.3.12" evidence="3"/>
<evidence type="ECO:0000256" key="2">
    <source>
        <dbReference type="ARBA" id="ARBA00024179"/>
    </source>
</evidence>
<dbReference type="Gene3D" id="3.40.50.1000">
    <property type="entry name" value="HAD superfamily/HAD-like"/>
    <property type="match status" value="1"/>
</dbReference>
<gene>
    <name evidence="4" type="primary">otsB</name>
    <name evidence="4" type="ORF">GCM10022236_18010</name>
</gene>
<reference evidence="5" key="1">
    <citation type="journal article" date="2019" name="Int. J. Syst. Evol. Microbiol.">
        <title>The Global Catalogue of Microorganisms (GCM) 10K type strain sequencing project: providing services to taxonomists for standard genome sequencing and annotation.</title>
        <authorList>
            <consortium name="The Broad Institute Genomics Platform"/>
            <consortium name="The Broad Institute Genome Sequencing Center for Infectious Disease"/>
            <person name="Wu L."/>
            <person name="Ma J."/>
        </authorList>
    </citation>
    <scope>NUCLEOTIDE SEQUENCE [LARGE SCALE GENOMIC DNA]</scope>
    <source>
        <strain evidence="5">JCM 16929</strain>
    </source>
</reference>
<dbReference type="PANTHER" id="PTHR43768">
    <property type="entry name" value="TREHALOSE 6-PHOSPHATE PHOSPHATASE"/>
    <property type="match status" value="1"/>
</dbReference>
<evidence type="ECO:0000313" key="5">
    <source>
        <dbReference type="Proteomes" id="UP001501490"/>
    </source>
</evidence>
<evidence type="ECO:0000256" key="1">
    <source>
        <dbReference type="ARBA" id="ARBA00022801"/>
    </source>
</evidence>
<comment type="function">
    <text evidence="2 3">Removes the phosphate from trehalose 6-phosphate to produce free trehalose.</text>
</comment>
<dbReference type="InterPro" id="IPR003337">
    <property type="entry name" value="Trehalose_PPase"/>
</dbReference>
<accession>A0ABP6ZPG0</accession>